<dbReference type="AlphaFoldDB" id="A0A7L9FKN9"/>
<keyword evidence="1" id="KW-0175">Coiled coil</keyword>
<proteinExistence type="predicted"/>
<feature type="transmembrane region" description="Helical" evidence="2">
    <location>
        <begin position="43"/>
        <end position="69"/>
    </location>
</feature>
<name>A0A7L9FKN9_9CREN</name>
<accession>A0A7L9FKN9</accession>
<dbReference type="InParanoid" id="A0A7L9FKN9"/>
<dbReference type="RefSeq" id="WP_192819486.1">
    <property type="nucleotide sequence ID" value="NZ_CP062310.1"/>
</dbReference>
<evidence type="ECO:0000256" key="1">
    <source>
        <dbReference type="SAM" id="Coils"/>
    </source>
</evidence>
<keyword evidence="2" id="KW-1133">Transmembrane helix</keyword>
<sequence>MKASSVLAPALSLLLVALLALYVPLKVIEGVSAKTLDPLFGGIIVVVSIVAGATLGFFALVFTVVVPLAESENHDKKVYALKIREVEEKLAIYRARQRAMLEELDEIKKQLEEIRDILKEGMGV</sequence>
<keyword evidence="2" id="KW-0812">Transmembrane</keyword>
<reference evidence="3 4" key="1">
    <citation type="submission" date="2020-10" db="EMBL/GenBank/DDBJ databases">
        <title>Thermofilum lucidum 3507LT sp. nov. a novel member of Thermofilaceae family isolated from Chile hot spring, and proposal of description order Thermofilales.</title>
        <authorList>
            <person name="Zayulina K.S."/>
            <person name="Elcheninov A.G."/>
            <person name="Toshchakov S.V."/>
            <person name="Kublanov I.V."/>
        </authorList>
    </citation>
    <scope>NUCLEOTIDE SEQUENCE [LARGE SCALE GENOMIC DNA]</scope>
    <source>
        <strain evidence="3 4">3507LT</strain>
    </source>
</reference>
<keyword evidence="2" id="KW-0472">Membrane</keyword>
<gene>
    <name evidence="3" type="ORF">IG193_03375</name>
</gene>
<evidence type="ECO:0000313" key="4">
    <source>
        <dbReference type="Proteomes" id="UP000594121"/>
    </source>
</evidence>
<dbReference type="KEGG" id="thel:IG193_03375"/>
<feature type="coiled-coil region" evidence="1">
    <location>
        <begin position="83"/>
        <end position="121"/>
    </location>
</feature>
<protein>
    <submittedName>
        <fullName evidence="3">Uncharacterized protein</fullName>
    </submittedName>
</protein>
<evidence type="ECO:0000256" key="2">
    <source>
        <dbReference type="SAM" id="Phobius"/>
    </source>
</evidence>
<dbReference type="EMBL" id="CP062310">
    <property type="protein sequence ID" value="QOJ79514.1"/>
    <property type="molecule type" value="Genomic_DNA"/>
</dbReference>
<keyword evidence="4" id="KW-1185">Reference proteome</keyword>
<evidence type="ECO:0000313" key="3">
    <source>
        <dbReference type="EMBL" id="QOJ79514.1"/>
    </source>
</evidence>
<organism evidence="3 4">
    <name type="scientific">Infirmifilum lucidum</name>
    <dbReference type="NCBI Taxonomy" id="2776706"/>
    <lineage>
        <taxon>Archaea</taxon>
        <taxon>Thermoproteota</taxon>
        <taxon>Thermoprotei</taxon>
        <taxon>Thermofilales</taxon>
        <taxon>Thermofilaceae</taxon>
        <taxon>Infirmifilum</taxon>
    </lineage>
</organism>
<dbReference type="GeneID" id="59148905"/>
<dbReference type="Proteomes" id="UP000594121">
    <property type="component" value="Chromosome"/>
</dbReference>